<evidence type="ECO:0000313" key="1">
    <source>
        <dbReference type="EMBL" id="AAQ17754.1"/>
    </source>
</evidence>
<dbReference type="RefSeq" id="NP_943977.1">
    <property type="nucleotide sequence ID" value="NC_005260.1"/>
</dbReference>
<gene>
    <name evidence="1" type="ORF">Aeh1ORF093c</name>
</gene>
<sequence length="77" mass="8907">MKYVFTVNVPANRYIDITADFKIRIAMEVMNVTPVRSKVGHVIAYTANITIEDFKKACQFENKVKMLGYQYGIRKVD</sequence>
<dbReference type="EMBL" id="AY266303">
    <property type="protein sequence ID" value="AAQ17754.1"/>
    <property type="molecule type" value="Genomic_DNA"/>
</dbReference>
<organism evidence="1 2">
    <name type="scientific">Aeromonas phage Aeh1</name>
    <dbReference type="NCBI Taxonomy" id="2880362"/>
    <lineage>
        <taxon>Viruses</taxon>
        <taxon>Duplodnaviria</taxon>
        <taxon>Heunggongvirae</taxon>
        <taxon>Uroviricota</taxon>
        <taxon>Caudoviricetes</taxon>
        <taxon>Pantevenvirales</taxon>
        <taxon>Straboviridae</taxon>
        <taxon>Cinqassovirus</taxon>
        <taxon>Cinqassovirus aeh1</taxon>
    </lineage>
</organism>
<accession>Q76YZ2</accession>
<reference evidence="1 2" key="1">
    <citation type="journal article" date="2001" name="J. Bacteriol.">
        <title>Phylogeny of the major head and tail genes of the wide-ranging T4-type bacteriophages.</title>
        <authorList>
            <person name="Tetart F."/>
            <person name="Desplats C."/>
            <person name="Kutateladze M."/>
            <person name="Monod C."/>
            <person name="Ackermann H.W."/>
            <person name="Krisch H.M."/>
        </authorList>
    </citation>
    <scope>NUCLEOTIDE SEQUENCE</scope>
</reference>
<name>Q76YZ2_9CAUD</name>
<protein>
    <submittedName>
        <fullName evidence="1">Uncharacterized protein</fullName>
    </submittedName>
</protein>
<dbReference type="Proteomes" id="UP000002555">
    <property type="component" value="Segment"/>
</dbReference>
<proteinExistence type="predicted"/>
<keyword evidence="2" id="KW-1185">Reference proteome</keyword>
<evidence type="ECO:0000313" key="2">
    <source>
        <dbReference type="Proteomes" id="UP000002555"/>
    </source>
</evidence>
<dbReference type="KEGG" id="vg:2658057"/>
<dbReference type="OrthoDB" id="27686at10239"/>